<dbReference type="Proteomes" id="UP000005019">
    <property type="component" value="Unassembled WGS sequence"/>
</dbReference>
<dbReference type="AlphaFoldDB" id="F5REC4"/>
<evidence type="ECO:0000259" key="8">
    <source>
        <dbReference type="Pfam" id="PF13861"/>
    </source>
</evidence>
<gene>
    <name evidence="9" type="ORF">METUNv1_02643</name>
</gene>
<dbReference type="Gene3D" id="2.30.30.910">
    <property type="match status" value="1"/>
</dbReference>
<dbReference type="Gene3D" id="2.60.40.4070">
    <property type="match status" value="1"/>
</dbReference>
<reference evidence="9 10" key="1">
    <citation type="journal article" date="2011" name="J. Bacteriol.">
        <title>Genome sequence of Methyloversatilis universalis FAM5T, a methylotrophic representative of the order Rhodocyclales.</title>
        <authorList>
            <person name="Kittichotirat W."/>
            <person name="Good N.M."/>
            <person name="Hall R."/>
            <person name="Bringel F."/>
            <person name="Lajus A."/>
            <person name="Medigue C."/>
            <person name="Smalley N.E."/>
            <person name="Beck D."/>
            <person name="Bumgarner R."/>
            <person name="Vuilleumier S."/>
            <person name="Kalyuzhnaya M.G."/>
        </authorList>
    </citation>
    <scope>NUCLEOTIDE SEQUENCE [LARGE SCALE GENOMIC DNA]</scope>
    <source>
        <strain evidence="10">ATCC BAA-1314 / JCM 13912 / FAM5</strain>
    </source>
</reference>
<dbReference type="Pfam" id="PF03963">
    <property type="entry name" value="FlgD"/>
    <property type="match status" value="1"/>
</dbReference>
<sequence>MAVNSVNGSSNADLYGSLNGTKSDKPSELDAAQNRFLMLLTTQLKMQDPLSPMDNAQVTSQLAQISTVDGITKLNSTLEQMMASSTEAQQLQAAALVGHAVLIEGSALKLVEGQSMGGVELAGPADQVTVTIKGANGVVVREINLGDQDGGVVQFAWDGKDSAGTPVAQDGAYSFSVKAVQKGKTVTTSPLELAVVSSVERSGGNVRLNVGQQGLVAIDDIKQIY</sequence>
<accession>F5REC4</accession>
<keyword evidence="3 5" id="KW-1005">Bacterial flagellum biogenesis</keyword>
<evidence type="ECO:0000256" key="1">
    <source>
        <dbReference type="ARBA" id="ARBA00010577"/>
    </source>
</evidence>
<feature type="region of interest" description="Disordered" evidence="6">
    <location>
        <begin position="1"/>
        <end position="27"/>
    </location>
</feature>
<dbReference type="InterPro" id="IPR025963">
    <property type="entry name" value="FLgD_Tudor"/>
</dbReference>
<feature type="compositionally biased region" description="Polar residues" evidence="6">
    <location>
        <begin position="1"/>
        <end position="12"/>
    </location>
</feature>
<evidence type="ECO:0000256" key="2">
    <source>
        <dbReference type="ARBA" id="ARBA00016013"/>
    </source>
</evidence>
<dbReference type="RefSeq" id="WP_008062437.1">
    <property type="nucleotide sequence ID" value="NZ_AFHG01000052.1"/>
</dbReference>
<dbReference type="EMBL" id="AFHG01000052">
    <property type="protein sequence ID" value="EGK71255.1"/>
    <property type="molecule type" value="Genomic_DNA"/>
</dbReference>
<organism evidence="9 10">
    <name type="scientific">Methyloversatilis universalis (strain ATCC BAA-1314 / DSM 25237 / JCM 13912 / CCUG 52030 / FAM5)</name>
    <dbReference type="NCBI Taxonomy" id="1000565"/>
    <lineage>
        <taxon>Bacteria</taxon>
        <taxon>Pseudomonadati</taxon>
        <taxon>Pseudomonadota</taxon>
        <taxon>Betaproteobacteria</taxon>
        <taxon>Nitrosomonadales</taxon>
        <taxon>Sterolibacteriaceae</taxon>
        <taxon>Methyloversatilis</taxon>
    </lineage>
</organism>
<keyword evidence="10" id="KW-1185">Reference proteome</keyword>
<dbReference type="InterPro" id="IPR005648">
    <property type="entry name" value="FlgD"/>
</dbReference>
<dbReference type="Pfam" id="PF13861">
    <property type="entry name" value="FLgD_tudor"/>
    <property type="match status" value="1"/>
</dbReference>
<evidence type="ECO:0000313" key="9">
    <source>
        <dbReference type="EMBL" id="EGK71255.1"/>
    </source>
</evidence>
<protein>
    <recommendedName>
        <fullName evidence="2 5">Basal-body rod modification protein FlgD</fullName>
    </recommendedName>
</protein>
<evidence type="ECO:0000259" key="7">
    <source>
        <dbReference type="Pfam" id="PF13860"/>
    </source>
</evidence>
<dbReference type="eggNOG" id="COG1843">
    <property type="taxonomic scope" value="Bacteria"/>
</dbReference>
<evidence type="ECO:0000256" key="6">
    <source>
        <dbReference type="SAM" id="MobiDB-lite"/>
    </source>
</evidence>
<evidence type="ECO:0000256" key="5">
    <source>
        <dbReference type="RuleBase" id="RU362076"/>
    </source>
</evidence>
<dbReference type="OrthoDB" id="9785233at2"/>
<evidence type="ECO:0000256" key="3">
    <source>
        <dbReference type="ARBA" id="ARBA00022795"/>
    </source>
</evidence>
<evidence type="ECO:0000313" key="10">
    <source>
        <dbReference type="Proteomes" id="UP000005019"/>
    </source>
</evidence>
<dbReference type="Pfam" id="PF13860">
    <property type="entry name" value="FlgD_ig"/>
    <property type="match status" value="1"/>
</dbReference>
<dbReference type="STRING" id="1000565.METUNv1_02643"/>
<evidence type="ECO:0000256" key="4">
    <source>
        <dbReference type="ARBA" id="ARBA00024746"/>
    </source>
</evidence>
<dbReference type="GO" id="GO:0044781">
    <property type="term" value="P:bacterial-type flagellum organization"/>
    <property type="evidence" value="ECO:0007669"/>
    <property type="project" value="UniProtKB-UniRule"/>
</dbReference>
<dbReference type="InterPro" id="IPR025965">
    <property type="entry name" value="FlgD/Vpr_Ig-like"/>
</dbReference>
<comment type="similarity">
    <text evidence="1 5">Belongs to the FlgD family.</text>
</comment>
<comment type="function">
    <text evidence="4 5">Required for flagellar hook formation. May act as a scaffolding protein.</text>
</comment>
<name>F5REC4_METUF</name>
<proteinExistence type="inferred from homology"/>
<comment type="caution">
    <text evidence="9">The sequence shown here is derived from an EMBL/GenBank/DDBJ whole genome shotgun (WGS) entry which is preliminary data.</text>
</comment>
<feature type="domain" description="FlgD/Vpr Ig-like" evidence="7">
    <location>
        <begin position="108"/>
        <end position="182"/>
    </location>
</feature>
<feature type="domain" description="FlgD Tudor-like" evidence="8">
    <location>
        <begin position="89"/>
        <end position="222"/>
    </location>
</feature>